<proteinExistence type="predicted"/>
<protein>
    <recommendedName>
        <fullName evidence="1">ABM domain-containing protein</fullName>
    </recommendedName>
</protein>
<accession>K9H3N4</accession>
<dbReference type="Pfam" id="PF03992">
    <property type="entry name" value="ABM"/>
    <property type="match status" value="1"/>
</dbReference>
<dbReference type="PANTHER" id="PTHR37811">
    <property type="entry name" value="BLL5343 PROTEIN"/>
    <property type="match status" value="1"/>
</dbReference>
<dbReference type="RefSeq" id="WP_009538722.1">
    <property type="nucleotide sequence ID" value="NZ_ANHY01000002.1"/>
</dbReference>
<dbReference type="InterPro" id="IPR052936">
    <property type="entry name" value="Jasmonate_Hydroxylase-like"/>
</dbReference>
<evidence type="ECO:0000313" key="3">
    <source>
        <dbReference type="Proteomes" id="UP000009881"/>
    </source>
</evidence>
<dbReference type="InterPro" id="IPR007138">
    <property type="entry name" value="ABM_dom"/>
</dbReference>
<dbReference type="PANTHER" id="PTHR37811:SF2">
    <property type="entry name" value="ABM DOMAIN-CONTAINING PROTEIN"/>
    <property type="match status" value="1"/>
</dbReference>
<dbReference type="PATRIC" id="fig|1238182.3.peg.271"/>
<dbReference type="Gene3D" id="3.30.70.100">
    <property type="match status" value="1"/>
</dbReference>
<evidence type="ECO:0000313" key="2">
    <source>
        <dbReference type="EMBL" id="EKV32895.1"/>
    </source>
</evidence>
<dbReference type="PROSITE" id="PS51725">
    <property type="entry name" value="ABM"/>
    <property type="match status" value="1"/>
</dbReference>
<organism evidence="2 3">
    <name type="scientific">Caenispirillum salinarum AK4</name>
    <dbReference type="NCBI Taxonomy" id="1238182"/>
    <lineage>
        <taxon>Bacteria</taxon>
        <taxon>Pseudomonadati</taxon>
        <taxon>Pseudomonadota</taxon>
        <taxon>Alphaproteobacteria</taxon>
        <taxon>Rhodospirillales</taxon>
        <taxon>Novispirillaceae</taxon>
        <taxon>Caenispirillum</taxon>
    </lineage>
</organism>
<comment type="caution">
    <text evidence="2">The sequence shown here is derived from an EMBL/GenBank/DDBJ whole genome shotgun (WGS) entry which is preliminary data.</text>
</comment>
<feature type="domain" description="ABM" evidence="1">
    <location>
        <begin position="9"/>
        <end position="95"/>
    </location>
</feature>
<dbReference type="InterPro" id="IPR011008">
    <property type="entry name" value="Dimeric_a/b-barrel"/>
</dbReference>
<dbReference type="eggNOG" id="COG2329">
    <property type="taxonomic scope" value="Bacteria"/>
</dbReference>
<keyword evidence="3" id="KW-1185">Reference proteome</keyword>
<gene>
    <name evidence="2" type="ORF">C882_1733</name>
</gene>
<dbReference type="STRING" id="1238182.C882_1733"/>
<dbReference type="SUPFAM" id="SSF54909">
    <property type="entry name" value="Dimeric alpha+beta barrel"/>
    <property type="match status" value="1"/>
</dbReference>
<reference evidence="2 3" key="1">
    <citation type="journal article" date="2013" name="Genome Announc.">
        <title>Draft Genome Sequence of an Alphaproteobacterium, Caenispirillum salinarum AK4(T), Isolated from a Solar Saltern.</title>
        <authorList>
            <person name="Khatri I."/>
            <person name="Singh A."/>
            <person name="Korpole S."/>
            <person name="Pinnaka A.K."/>
            <person name="Subramanian S."/>
        </authorList>
    </citation>
    <scope>NUCLEOTIDE SEQUENCE [LARGE SCALE GENOMIC DNA]</scope>
    <source>
        <strain evidence="2 3">AK4</strain>
    </source>
</reference>
<dbReference type="AlphaFoldDB" id="K9H3N4"/>
<name>K9H3N4_9PROT</name>
<dbReference type="EMBL" id="ANHY01000002">
    <property type="protein sequence ID" value="EKV32895.1"/>
    <property type="molecule type" value="Genomic_DNA"/>
</dbReference>
<sequence>MDDRTPGCYAVIFTSRRTEAPDDGYETMADRMVALARAQPGFLGVESARGPDGFGITVSYWESEEAIRAWKHHAEHVVAREGGRAGWYSAYITRVARLERAYAMGDPAKAPETATEDT</sequence>
<dbReference type="OrthoDB" id="9797060at2"/>
<evidence type="ECO:0000259" key="1">
    <source>
        <dbReference type="PROSITE" id="PS51725"/>
    </source>
</evidence>
<dbReference type="Proteomes" id="UP000009881">
    <property type="component" value="Unassembled WGS sequence"/>
</dbReference>